<dbReference type="EMBL" id="BKCP01004505">
    <property type="protein sequence ID" value="GER31567.1"/>
    <property type="molecule type" value="Genomic_DNA"/>
</dbReference>
<dbReference type="AlphaFoldDB" id="A0A5A7PH12"/>
<keyword evidence="2" id="KW-1185">Reference proteome</keyword>
<comment type="caution">
    <text evidence="1">The sequence shown here is derived from an EMBL/GenBank/DDBJ whole genome shotgun (WGS) entry which is preliminary data.</text>
</comment>
<gene>
    <name evidence="1" type="ORF">STAS_07584</name>
</gene>
<name>A0A5A7PH12_STRAF</name>
<proteinExistence type="predicted"/>
<dbReference type="Proteomes" id="UP000325081">
    <property type="component" value="Unassembled WGS sequence"/>
</dbReference>
<protein>
    <submittedName>
        <fullName evidence="1">TBC1 domain family member 14</fullName>
    </submittedName>
</protein>
<accession>A0A5A7PH12</accession>
<organism evidence="1 2">
    <name type="scientific">Striga asiatica</name>
    <name type="common">Asiatic witchweed</name>
    <name type="synonym">Buchnera asiatica</name>
    <dbReference type="NCBI Taxonomy" id="4170"/>
    <lineage>
        <taxon>Eukaryota</taxon>
        <taxon>Viridiplantae</taxon>
        <taxon>Streptophyta</taxon>
        <taxon>Embryophyta</taxon>
        <taxon>Tracheophyta</taxon>
        <taxon>Spermatophyta</taxon>
        <taxon>Magnoliopsida</taxon>
        <taxon>eudicotyledons</taxon>
        <taxon>Gunneridae</taxon>
        <taxon>Pentapetalae</taxon>
        <taxon>asterids</taxon>
        <taxon>lamiids</taxon>
        <taxon>Lamiales</taxon>
        <taxon>Orobanchaceae</taxon>
        <taxon>Buchnereae</taxon>
        <taxon>Striga</taxon>
    </lineage>
</organism>
<evidence type="ECO:0000313" key="2">
    <source>
        <dbReference type="Proteomes" id="UP000325081"/>
    </source>
</evidence>
<evidence type="ECO:0000313" key="1">
    <source>
        <dbReference type="EMBL" id="GER31567.1"/>
    </source>
</evidence>
<reference evidence="2" key="1">
    <citation type="journal article" date="2019" name="Curr. Biol.">
        <title>Genome Sequence of Striga asiatica Provides Insight into the Evolution of Plant Parasitism.</title>
        <authorList>
            <person name="Yoshida S."/>
            <person name="Kim S."/>
            <person name="Wafula E.K."/>
            <person name="Tanskanen J."/>
            <person name="Kim Y.M."/>
            <person name="Honaas L."/>
            <person name="Yang Z."/>
            <person name="Spallek T."/>
            <person name="Conn C.E."/>
            <person name="Ichihashi Y."/>
            <person name="Cheong K."/>
            <person name="Cui S."/>
            <person name="Der J.P."/>
            <person name="Gundlach H."/>
            <person name="Jiao Y."/>
            <person name="Hori C."/>
            <person name="Ishida J.K."/>
            <person name="Kasahara H."/>
            <person name="Kiba T."/>
            <person name="Kim M.S."/>
            <person name="Koo N."/>
            <person name="Laohavisit A."/>
            <person name="Lee Y.H."/>
            <person name="Lumba S."/>
            <person name="McCourt P."/>
            <person name="Mortimer J.C."/>
            <person name="Mutuku J.M."/>
            <person name="Nomura T."/>
            <person name="Sasaki-Sekimoto Y."/>
            <person name="Seto Y."/>
            <person name="Wang Y."/>
            <person name="Wakatake T."/>
            <person name="Sakakibara H."/>
            <person name="Demura T."/>
            <person name="Yamaguchi S."/>
            <person name="Yoneyama K."/>
            <person name="Manabe R.I."/>
            <person name="Nelson D.C."/>
            <person name="Schulman A.H."/>
            <person name="Timko M.P."/>
            <person name="dePamphilis C.W."/>
            <person name="Choi D."/>
            <person name="Shirasu K."/>
        </authorList>
    </citation>
    <scope>NUCLEOTIDE SEQUENCE [LARGE SCALE GENOMIC DNA]</scope>
    <source>
        <strain evidence="2">cv. UVA1</strain>
    </source>
</reference>
<sequence length="183" mass="21356">MPHGRFGDGLRLTESDIHNFPCKKTKLTESERDDTPQAFVQIYFRQKFSITRIFKYMECKCHISHSSHKLCRHASMGPVRELLKRTDLMIVWRSKVANKVRTLWVTCKVRTLWVTCKVMTMHGKVKHVLTPGLLIAESFRILLFDIPMYVLDRSLDNVEKNISKILEEIPAIDEVRKKVDALS</sequence>